<accession>A0A922HNX9</accession>
<evidence type="ECO:0000313" key="1">
    <source>
        <dbReference type="EMBL" id="KAH9501084.1"/>
    </source>
</evidence>
<evidence type="ECO:0000313" key="2">
    <source>
        <dbReference type="Proteomes" id="UP000790347"/>
    </source>
</evidence>
<gene>
    <name evidence="1" type="ORF">DERF_011953</name>
</gene>
<comment type="caution">
    <text evidence="1">The sequence shown here is derived from an EMBL/GenBank/DDBJ whole genome shotgun (WGS) entry which is preliminary data.</text>
</comment>
<dbReference type="EMBL" id="ASGP02000006">
    <property type="protein sequence ID" value="KAH9501084.1"/>
    <property type="molecule type" value="Genomic_DNA"/>
</dbReference>
<protein>
    <submittedName>
        <fullName evidence="1">Uncharacterized protein</fullName>
    </submittedName>
</protein>
<sequence>MARMFWIVEKMDRSCLFIYFLCGSMSVNTTTTTTTTTAEISDVNVLIELTFQEMSCVVIVNGPALDVSIEQSNSNILER</sequence>
<proteinExistence type="predicted"/>
<keyword evidence="2" id="KW-1185">Reference proteome</keyword>
<dbReference type="Proteomes" id="UP000790347">
    <property type="component" value="Unassembled WGS sequence"/>
</dbReference>
<reference evidence="1" key="1">
    <citation type="submission" date="2013-05" db="EMBL/GenBank/DDBJ databases">
        <authorList>
            <person name="Yim A.K.Y."/>
            <person name="Chan T.F."/>
            <person name="Ji K.M."/>
            <person name="Liu X.Y."/>
            <person name="Zhou J.W."/>
            <person name="Li R.Q."/>
            <person name="Yang K.Y."/>
            <person name="Li J."/>
            <person name="Li M."/>
            <person name="Law P.T.W."/>
            <person name="Wu Y.L."/>
            <person name="Cai Z.L."/>
            <person name="Qin H."/>
            <person name="Bao Y."/>
            <person name="Leung R.K.K."/>
            <person name="Ng P.K.S."/>
            <person name="Zou J."/>
            <person name="Zhong X.J."/>
            <person name="Ran P.X."/>
            <person name="Zhong N.S."/>
            <person name="Liu Z.G."/>
            <person name="Tsui S.K.W."/>
        </authorList>
    </citation>
    <scope>NUCLEOTIDE SEQUENCE</scope>
    <source>
        <strain evidence="1">Derf</strain>
        <tissue evidence="1">Whole organism</tissue>
    </source>
</reference>
<dbReference type="AlphaFoldDB" id="A0A922HNX9"/>
<reference evidence="1" key="2">
    <citation type="journal article" date="2022" name="Res Sq">
        <title>Comparative Genomics Reveals Insights into the Divergent Evolution of Astigmatic Mites and Household Pest Adaptations.</title>
        <authorList>
            <person name="Xiong Q."/>
            <person name="Wan A.T.-Y."/>
            <person name="Liu X.-Y."/>
            <person name="Fung C.S.-H."/>
            <person name="Xiao X."/>
            <person name="Malainual N."/>
            <person name="Hou J."/>
            <person name="Wang L."/>
            <person name="Wang M."/>
            <person name="Yang K."/>
            <person name="Cui Y."/>
            <person name="Leung E."/>
            <person name="Nong W."/>
            <person name="Shin S.-K."/>
            <person name="Au S."/>
            <person name="Jeong K.Y."/>
            <person name="Chew F.T."/>
            <person name="Hui J."/>
            <person name="Leung T.F."/>
            <person name="Tungtrongchitr A."/>
            <person name="Zhong N."/>
            <person name="Liu Z."/>
            <person name="Tsui S."/>
        </authorList>
    </citation>
    <scope>NUCLEOTIDE SEQUENCE</scope>
    <source>
        <strain evidence="1">Derf</strain>
        <tissue evidence="1">Whole organism</tissue>
    </source>
</reference>
<organism evidence="1 2">
    <name type="scientific">Dermatophagoides farinae</name>
    <name type="common">American house dust mite</name>
    <dbReference type="NCBI Taxonomy" id="6954"/>
    <lineage>
        <taxon>Eukaryota</taxon>
        <taxon>Metazoa</taxon>
        <taxon>Ecdysozoa</taxon>
        <taxon>Arthropoda</taxon>
        <taxon>Chelicerata</taxon>
        <taxon>Arachnida</taxon>
        <taxon>Acari</taxon>
        <taxon>Acariformes</taxon>
        <taxon>Sarcoptiformes</taxon>
        <taxon>Astigmata</taxon>
        <taxon>Psoroptidia</taxon>
        <taxon>Analgoidea</taxon>
        <taxon>Pyroglyphidae</taxon>
        <taxon>Dermatophagoidinae</taxon>
        <taxon>Dermatophagoides</taxon>
    </lineage>
</organism>
<name>A0A922HNX9_DERFA</name>